<proteinExistence type="predicted"/>
<evidence type="ECO:0000256" key="1">
    <source>
        <dbReference type="SAM" id="MobiDB-lite"/>
    </source>
</evidence>
<dbReference type="EMBL" id="CCBN010000013">
    <property type="protein sequence ID" value="CDO56131.1"/>
    <property type="molecule type" value="Genomic_DNA"/>
</dbReference>
<name>A0A0J9XGT8_GEOCN</name>
<feature type="compositionally biased region" description="Low complexity" evidence="1">
    <location>
        <begin position="1"/>
        <end position="11"/>
    </location>
</feature>
<dbReference type="OrthoDB" id="5529571at2759"/>
<dbReference type="PANTHER" id="PTHR28241">
    <property type="entry name" value="MITOCHONDRIAL IMPORT PROTEIN 1"/>
    <property type="match status" value="1"/>
</dbReference>
<organism evidence="2 3">
    <name type="scientific">Geotrichum candidum</name>
    <name type="common">Oospora lactis</name>
    <name type="synonym">Dipodascus geotrichum</name>
    <dbReference type="NCBI Taxonomy" id="1173061"/>
    <lineage>
        <taxon>Eukaryota</taxon>
        <taxon>Fungi</taxon>
        <taxon>Dikarya</taxon>
        <taxon>Ascomycota</taxon>
        <taxon>Saccharomycotina</taxon>
        <taxon>Dipodascomycetes</taxon>
        <taxon>Dipodascales</taxon>
        <taxon>Dipodascaceae</taxon>
        <taxon>Geotrichum</taxon>
    </lineage>
</organism>
<evidence type="ECO:0000313" key="2">
    <source>
        <dbReference type="EMBL" id="CDO56131.1"/>
    </source>
</evidence>
<dbReference type="Pfam" id="PF08219">
    <property type="entry name" value="TOM13"/>
    <property type="match status" value="1"/>
</dbReference>
<dbReference type="GO" id="GO:0045040">
    <property type="term" value="P:protein insertion into mitochondrial outer membrane"/>
    <property type="evidence" value="ECO:0007669"/>
    <property type="project" value="TreeGrafter"/>
</dbReference>
<accession>A0A0J9XGT8</accession>
<reference evidence="2" key="1">
    <citation type="submission" date="2014-03" db="EMBL/GenBank/DDBJ databases">
        <authorList>
            <person name="Casaregola S."/>
        </authorList>
    </citation>
    <scope>NUCLEOTIDE SEQUENCE [LARGE SCALE GENOMIC DNA]</scope>
    <source>
        <strain evidence="2">CLIB 918</strain>
    </source>
</reference>
<comment type="caution">
    <text evidence="2">The sequence shown here is derived from an EMBL/GenBank/DDBJ whole genome shotgun (WGS) entry which is preliminary data.</text>
</comment>
<sequence length="158" mass="16924">MSSSSEPSASPFGLDSGYTDLGAPSNRAEADLPINEELSEKEKEKDLGIDDLPKKAEEAAKLGKFPPRASKNNALTVASAQPTIPSVKDILISGAINFVLPFINGMMLGFGEIFAHELGFRWGWSAARVSPASRMAVPGVEVVPEQDRGSQRRLLLQS</sequence>
<feature type="compositionally biased region" description="Basic and acidic residues" evidence="1">
    <location>
        <begin position="38"/>
        <end position="51"/>
    </location>
</feature>
<gene>
    <name evidence="2" type="ORF">BN980_GECA13s03541g</name>
</gene>
<dbReference type="AlphaFoldDB" id="A0A0J9XGT8"/>
<dbReference type="STRING" id="1173061.A0A0J9XGT8"/>
<dbReference type="Proteomes" id="UP000242525">
    <property type="component" value="Unassembled WGS sequence"/>
</dbReference>
<protein>
    <submittedName>
        <fullName evidence="2">Similar to Saccharomyces cerevisiae YOL026C MIM1 Mitochondrial outer membrane protein</fullName>
    </submittedName>
</protein>
<keyword evidence="3" id="KW-1185">Reference proteome</keyword>
<evidence type="ECO:0000313" key="3">
    <source>
        <dbReference type="Proteomes" id="UP000242525"/>
    </source>
</evidence>
<feature type="region of interest" description="Disordered" evidence="1">
    <location>
        <begin position="1"/>
        <end position="51"/>
    </location>
</feature>
<dbReference type="GO" id="GO:0005741">
    <property type="term" value="C:mitochondrial outer membrane"/>
    <property type="evidence" value="ECO:0007669"/>
    <property type="project" value="InterPro"/>
</dbReference>
<dbReference type="InterPro" id="IPR013262">
    <property type="entry name" value="OMP_MIM1/TOM13_mt"/>
</dbReference>
<dbReference type="GO" id="GO:0070096">
    <property type="term" value="P:mitochondrial outer membrane translocase complex assembly"/>
    <property type="evidence" value="ECO:0007669"/>
    <property type="project" value="TreeGrafter"/>
</dbReference>
<dbReference type="PANTHER" id="PTHR28241:SF1">
    <property type="entry name" value="MITOCHONDRIAL IMPORT PROTEIN 1"/>
    <property type="match status" value="1"/>
</dbReference>